<dbReference type="GO" id="GO:0003677">
    <property type="term" value="F:DNA binding"/>
    <property type="evidence" value="ECO:0007669"/>
    <property type="project" value="UniProtKB-KW"/>
</dbReference>
<dbReference type="EMBL" id="MSSM01000026">
    <property type="protein sequence ID" value="RXT20821.1"/>
    <property type="molecule type" value="Genomic_DNA"/>
</dbReference>
<keyword evidence="3" id="KW-0804">Transcription</keyword>
<evidence type="ECO:0000256" key="2">
    <source>
        <dbReference type="ARBA" id="ARBA00023125"/>
    </source>
</evidence>
<reference evidence="5" key="2">
    <citation type="submission" date="2022-10" db="EMBL/GenBank/DDBJ databases">
        <title>Comparative genomic analysis and in-vitro probiotic properties of the potential probiotic L. chiayiensis AACE 3.</title>
        <authorList>
            <person name="Kang X."/>
        </authorList>
    </citation>
    <scope>NUCLEOTIDE SEQUENCE</scope>
    <source>
        <strain evidence="5">AACE 3</strain>
    </source>
</reference>
<accession>A0A4Q1TR74</accession>
<evidence type="ECO:0000256" key="3">
    <source>
        <dbReference type="ARBA" id="ARBA00023163"/>
    </source>
</evidence>
<keyword evidence="1" id="KW-0805">Transcription regulation</keyword>
<evidence type="ECO:0000313" key="6">
    <source>
        <dbReference type="Proteomes" id="UP000290475"/>
    </source>
</evidence>
<reference evidence="4 6" key="1">
    <citation type="submission" date="2017-01" db="EMBL/GenBank/DDBJ databases">
        <title>Lactobacillus chiayiensis sp. nov., a lactic acid bacterium isolated from compost.</title>
        <authorList>
            <person name="Huang C.-H."/>
        </authorList>
    </citation>
    <scope>NUCLEOTIDE SEQUENCE [LARGE SCALE GENOMIC DNA]</scope>
    <source>
        <strain evidence="6">chh01</strain>
        <strain evidence="4">Chh01</strain>
    </source>
</reference>
<keyword evidence="2" id="KW-0238">DNA-binding</keyword>
<proteinExistence type="predicted"/>
<sequence>MSNNVKSSSKVQRGINELDALLNGNDLGFVFHTRKIPTPPNYSAEEIKNIRKQIPATQRAFAQIIAASPRTVEAWESGKSHPTGPTRRLIQIIAQNPKEARKFI</sequence>
<evidence type="ECO:0000256" key="1">
    <source>
        <dbReference type="ARBA" id="ARBA00023015"/>
    </source>
</evidence>
<dbReference type="InterPro" id="IPR010982">
    <property type="entry name" value="Lambda_DNA-bd_dom_sf"/>
</dbReference>
<organism evidence="4 6">
    <name type="scientific">Lacticaseibacillus chiayiensis</name>
    <dbReference type="NCBI Taxonomy" id="2100821"/>
    <lineage>
        <taxon>Bacteria</taxon>
        <taxon>Bacillati</taxon>
        <taxon>Bacillota</taxon>
        <taxon>Bacilli</taxon>
        <taxon>Lactobacillales</taxon>
        <taxon>Lactobacillaceae</taxon>
        <taxon>Lacticaseibacillus</taxon>
    </lineage>
</organism>
<dbReference type="AlphaFoldDB" id="A0A4Q1TR74"/>
<dbReference type="Proteomes" id="UP001164790">
    <property type="component" value="Chromosome"/>
</dbReference>
<evidence type="ECO:0000313" key="7">
    <source>
        <dbReference type="Proteomes" id="UP001164790"/>
    </source>
</evidence>
<dbReference type="InterPro" id="IPR052359">
    <property type="entry name" value="HTH-type_reg/antitoxin"/>
</dbReference>
<dbReference type="PANTHER" id="PTHR36511:SF3">
    <property type="entry name" value="ANTITOXIN HIGA-2"/>
    <property type="match status" value="1"/>
</dbReference>
<dbReference type="SUPFAM" id="SSF47413">
    <property type="entry name" value="lambda repressor-like DNA-binding domains"/>
    <property type="match status" value="1"/>
</dbReference>
<dbReference type="OrthoDB" id="9813152at2"/>
<dbReference type="Gene3D" id="1.10.260.40">
    <property type="entry name" value="lambda repressor-like DNA-binding domains"/>
    <property type="match status" value="1"/>
</dbReference>
<gene>
    <name evidence="4" type="ORF">BVJ53_09520</name>
    <name evidence="5" type="ORF">OFW50_11185</name>
</gene>
<dbReference type="RefSeq" id="WP_129302218.1">
    <property type="nucleotide sequence ID" value="NZ_CP074378.1"/>
</dbReference>
<dbReference type="PANTHER" id="PTHR36511">
    <property type="entry name" value="MERR FAMILY BACTERIAL REGULATORY PROTEIN"/>
    <property type="match status" value="1"/>
</dbReference>
<dbReference type="CDD" id="cd00093">
    <property type="entry name" value="HTH_XRE"/>
    <property type="match status" value="1"/>
</dbReference>
<evidence type="ECO:0000313" key="4">
    <source>
        <dbReference type="EMBL" id="RXT20821.1"/>
    </source>
</evidence>
<dbReference type="InterPro" id="IPR001387">
    <property type="entry name" value="Cro/C1-type_HTH"/>
</dbReference>
<dbReference type="Proteomes" id="UP000290475">
    <property type="component" value="Unassembled WGS sequence"/>
</dbReference>
<keyword evidence="7" id="KW-1185">Reference proteome</keyword>
<name>A0A4Q1TR74_9LACO</name>
<dbReference type="EMBL" id="CP107523">
    <property type="protein sequence ID" value="UYN56030.1"/>
    <property type="molecule type" value="Genomic_DNA"/>
</dbReference>
<protein>
    <submittedName>
        <fullName evidence="4">XRE family transcriptional regulator</fullName>
    </submittedName>
</protein>
<evidence type="ECO:0000313" key="5">
    <source>
        <dbReference type="EMBL" id="UYN56030.1"/>
    </source>
</evidence>